<dbReference type="Proteomes" id="UP000007437">
    <property type="component" value="Chromosome"/>
</dbReference>
<organism evidence="2 3">
    <name type="scientific">Mycetohabitans rhizoxinica (strain DSM 19002 / CIP 109453 / HKI 454)</name>
    <name type="common">Paraburkholderia rhizoxinica</name>
    <dbReference type="NCBI Taxonomy" id="882378"/>
    <lineage>
        <taxon>Bacteria</taxon>
        <taxon>Pseudomonadati</taxon>
        <taxon>Pseudomonadota</taxon>
        <taxon>Betaproteobacteria</taxon>
        <taxon>Burkholderiales</taxon>
        <taxon>Burkholderiaceae</taxon>
        <taxon>Mycetohabitans</taxon>
    </lineage>
</organism>
<sequence>MNSGGAGGNRTRVRKHSTTSSTYLVQSFALTAPTRTNTLRYGESLSFRPRRRDLTGD</sequence>
<evidence type="ECO:0000313" key="3">
    <source>
        <dbReference type="Proteomes" id="UP000007437"/>
    </source>
</evidence>
<name>E5ANN4_MYCRK</name>
<accession>E5ANN4</accession>
<dbReference type="EMBL" id="FR687359">
    <property type="protein sequence ID" value="CBW74216.1"/>
    <property type="molecule type" value="Genomic_DNA"/>
</dbReference>
<dbReference type="STRING" id="882378.RBRH_00061"/>
<reference evidence="2 3" key="1">
    <citation type="journal article" date="2011" name="J. Bacteriol.">
        <title>Complete genome sequence of Burkholderia rhizoxinica, an endosymbiont of Rhizopus microsporus.</title>
        <authorList>
            <person name="Lackner G."/>
            <person name="Moebius N."/>
            <person name="Partida-Martinez L."/>
            <person name="Hertweck C."/>
        </authorList>
    </citation>
    <scope>NUCLEOTIDE SEQUENCE [LARGE SCALE GENOMIC DNA]</scope>
    <source>
        <strain evidence="3">DSM 19002 / CIP 109453 / HKI 454</strain>
    </source>
</reference>
<dbReference type="HOGENOM" id="CLU_2900983_0_0_4"/>
<dbReference type="AntiFam" id="ANF00032">
    <property type="entry name" value="Antisense to tmRNA"/>
</dbReference>
<evidence type="ECO:0000313" key="2">
    <source>
        <dbReference type="EMBL" id="CBW74216.1"/>
    </source>
</evidence>
<evidence type="ECO:0000256" key="1">
    <source>
        <dbReference type="SAM" id="MobiDB-lite"/>
    </source>
</evidence>
<proteinExistence type="predicted"/>
<dbReference type="KEGG" id="brh:RBRH_00061"/>
<dbReference type="AlphaFoldDB" id="E5ANN4"/>
<gene>
    <name evidence="2" type="ordered locus">RBRH_00061</name>
</gene>
<feature type="region of interest" description="Disordered" evidence="1">
    <location>
        <begin position="1"/>
        <end position="20"/>
    </location>
</feature>
<dbReference type="eggNOG" id="ENOG50317IT">
    <property type="taxonomic scope" value="Bacteria"/>
</dbReference>
<protein>
    <submittedName>
        <fullName evidence="2">Uncharacterized protein</fullName>
    </submittedName>
</protein>